<dbReference type="Pfam" id="PF14392">
    <property type="entry name" value="zf-CCHC_4"/>
    <property type="match status" value="1"/>
</dbReference>
<dbReference type="Pfam" id="PF14111">
    <property type="entry name" value="DUF4283"/>
    <property type="match status" value="1"/>
</dbReference>
<evidence type="ECO:0008006" key="5">
    <source>
        <dbReference type="Google" id="ProtNLM"/>
    </source>
</evidence>
<protein>
    <recommendedName>
        <fullName evidence="5">DUF4283 domain-containing protein</fullName>
    </recommendedName>
</protein>
<dbReference type="InterPro" id="IPR040256">
    <property type="entry name" value="At4g02000-like"/>
</dbReference>
<dbReference type="InterPro" id="IPR025836">
    <property type="entry name" value="Zn_knuckle_CX2CX4HX4C"/>
</dbReference>
<reference evidence="3" key="1">
    <citation type="submission" date="2023-10" db="EMBL/GenBank/DDBJ databases">
        <title>Chromosome-level genome of the transformable northern wattle, Acacia crassicarpa.</title>
        <authorList>
            <person name="Massaro I."/>
            <person name="Sinha N.R."/>
            <person name="Poethig S."/>
            <person name="Leichty A.R."/>
        </authorList>
    </citation>
    <scope>NUCLEOTIDE SEQUENCE</scope>
    <source>
        <strain evidence="3">Acra3RX</strain>
        <tissue evidence="3">Leaf</tissue>
    </source>
</reference>
<evidence type="ECO:0000313" key="4">
    <source>
        <dbReference type="Proteomes" id="UP001293593"/>
    </source>
</evidence>
<dbReference type="AlphaFoldDB" id="A0AAE1ML26"/>
<sequence>MEIGQGSEAGKQKQVPLWLSQNRERKKKALVGKILTQKNLNYPTVVSMINKAWQVENGLEILDLDRSNLTFLFRFNHNKDFQRVLKCRPWNILGFLLNLQVWEDDMILQDVSFDTAPFWVQFHDLPVDAFDGLNAKTLGDAVGETVMFENLMVDGNMLRTFIRVRSLIRLDEPLQTGFWVPREARDPCWVRIRYERLQNFCYRCGCLVHNGKGCRAEESVVSMKEDKEFGPWLSTLGTRTFEEVVVICKQQWPEARFSAFGDQSITVGGSSQASGVREAEALTSVVKPSPVRGSLPLKALVTGADCNG</sequence>
<dbReference type="PANTHER" id="PTHR31286">
    <property type="entry name" value="GLYCINE-RICH CELL WALL STRUCTURAL PROTEIN 1.8-LIKE"/>
    <property type="match status" value="1"/>
</dbReference>
<accession>A0AAE1ML26</accession>
<organism evidence="3 4">
    <name type="scientific">Acacia crassicarpa</name>
    <name type="common">northern wattle</name>
    <dbReference type="NCBI Taxonomy" id="499986"/>
    <lineage>
        <taxon>Eukaryota</taxon>
        <taxon>Viridiplantae</taxon>
        <taxon>Streptophyta</taxon>
        <taxon>Embryophyta</taxon>
        <taxon>Tracheophyta</taxon>
        <taxon>Spermatophyta</taxon>
        <taxon>Magnoliopsida</taxon>
        <taxon>eudicotyledons</taxon>
        <taxon>Gunneridae</taxon>
        <taxon>Pentapetalae</taxon>
        <taxon>rosids</taxon>
        <taxon>fabids</taxon>
        <taxon>Fabales</taxon>
        <taxon>Fabaceae</taxon>
        <taxon>Caesalpinioideae</taxon>
        <taxon>mimosoid clade</taxon>
        <taxon>Acacieae</taxon>
        <taxon>Acacia</taxon>
    </lineage>
</organism>
<feature type="domain" description="DUF4283" evidence="1">
    <location>
        <begin position="23"/>
        <end position="106"/>
    </location>
</feature>
<dbReference type="PANTHER" id="PTHR31286:SF167">
    <property type="entry name" value="OS09G0268800 PROTEIN"/>
    <property type="match status" value="1"/>
</dbReference>
<evidence type="ECO:0000259" key="2">
    <source>
        <dbReference type="Pfam" id="PF14392"/>
    </source>
</evidence>
<evidence type="ECO:0000313" key="3">
    <source>
        <dbReference type="EMBL" id="KAK4271837.1"/>
    </source>
</evidence>
<proteinExistence type="predicted"/>
<comment type="caution">
    <text evidence="3">The sequence shown here is derived from an EMBL/GenBank/DDBJ whole genome shotgun (WGS) entry which is preliminary data.</text>
</comment>
<dbReference type="InterPro" id="IPR025558">
    <property type="entry name" value="DUF4283"/>
</dbReference>
<evidence type="ECO:0000259" key="1">
    <source>
        <dbReference type="Pfam" id="PF14111"/>
    </source>
</evidence>
<gene>
    <name evidence="3" type="ORF">QN277_020470</name>
</gene>
<feature type="domain" description="Zinc knuckle CX2CX4HX4C" evidence="2">
    <location>
        <begin position="174"/>
        <end position="215"/>
    </location>
</feature>
<dbReference type="EMBL" id="JAWXYG010000005">
    <property type="protein sequence ID" value="KAK4271837.1"/>
    <property type="molecule type" value="Genomic_DNA"/>
</dbReference>
<dbReference type="Proteomes" id="UP001293593">
    <property type="component" value="Unassembled WGS sequence"/>
</dbReference>
<keyword evidence="4" id="KW-1185">Reference proteome</keyword>
<name>A0AAE1ML26_9FABA</name>